<evidence type="ECO:0000313" key="2">
    <source>
        <dbReference type="Proteomes" id="UP000265520"/>
    </source>
</evidence>
<dbReference type="EMBL" id="LXQA010572465">
    <property type="protein sequence ID" value="MCI59947.1"/>
    <property type="molecule type" value="Genomic_DNA"/>
</dbReference>
<comment type="caution">
    <text evidence="1">The sequence shown here is derived from an EMBL/GenBank/DDBJ whole genome shotgun (WGS) entry which is preliminary data.</text>
</comment>
<dbReference type="AlphaFoldDB" id="A0A392THP4"/>
<sequence length="89" mass="9324">RICASGNVFSALSQCGTCCWLRGGLVVSVSYGSGGSVSSPTSLFWWSHGVLDSTLYVMDRCVFFLVVVVATGLRCGGGGCDGSEMEVMR</sequence>
<evidence type="ECO:0000313" key="1">
    <source>
        <dbReference type="EMBL" id="MCI59947.1"/>
    </source>
</evidence>
<accession>A0A392THP4</accession>
<dbReference type="Proteomes" id="UP000265520">
    <property type="component" value="Unassembled WGS sequence"/>
</dbReference>
<organism evidence="1 2">
    <name type="scientific">Trifolium medium</name>
    <dbReference type="NCBI Taxonomy" id="97028"/>
    <lineage>
        <taxon>Eukaryota</taxon>
        <taxon>Viridiplantae</taxon>
        <taxon>Streptophyta</taxon>
        <taxon>Embryophyta</taxon>
        <taxon>Tracheophyta</taxon>
        <taxon>Spermatophyta</taxon>
        <taxon>Magnoliopsida</taxon>
        <taxon>eudicotyledons</taxon>
        <taxon>Gunneridae</taxon>
        <taxon>Pentapetalae</taxon>
        <taxon>rosids</taxon>
        <taxon>fabids</taxon>
        <taxon>Fabales</taxon>
        <taxon>Fabaceae</taxon>
        <taxon>Papilionoideae</taxon>
        <taxon>50 kb inversion clade</taxon>
        <taxon>NPAAA clade</taxon>
        <taxon>Hologalegina</taxon>
        <taxon>IRL clade</taxon>
        <taxon>Trifolieae</taxon>
        <taxon>Trifolium</taxon>
    </lineage>
</organism>
<reference evidence="1 2" key="1">
    <citation type="journal article" date="2018" name="Front. Plant Sci.">
        <title>Red Clover (Trifolium pratense) and Zigzag Clover (T. medium) - A Picture of Genomic Similarities and Differences.</title>
        <authorList>
            <person name="Dluhosova J."/>
            <person name="Istvanek J."/>
            <person name="Nedelnik J."/>
            <person name="Repkova J."/>
        </authorList>
    </citation>
    <scope>NUCLEOTIDE SEQUENCE [LARGE SCALE GENOMIC DNA]</scope>
    <source>
        <strain evidence="2">cv. 10/8</strain>
        <tissue evidence="1">Leaf</tissue>
    </source>
</reference>
<name>A0A392THP4_9FABA</name>
<keyword evidence="2" id="KW-1185">Reference proteome</keyword>
<feature type="non-terminal residue" evidence="1">
    <location>
        <position position="1"/>
    </location>
</feature>
<proteinExistence type="predicted"/>
<feature type="non-terminal residue" evidence="1">
    <location>
        <position position="89"/>
    </location>
</feature>
<protein>
    <submittedName>
        <fullName evidence="1">Uncharacterized protein</fullName>
    </submittedName>
</protein>